<dbReference type="EMBL" id="KZ824321">
    <property type="protein sequence ID" value="RAL08006.1"/>
    <property type="molecule type" value="Genomic_DNA"/>
</dbReference>
<organism evidence="1 2">
    <name type="scientific">Aspergillus homomorphus (strain CBS 101889)</name>
    <dbReference type="NCBI Taxonomy" id="1450537"/>
    <lineage>
        <taxon>Eukaryota</taxon>
        <taxon>Fungi</taxon>
        <taxon>Dikarya</taxon>
        <taxon>Ascomycota</taxon>
        <taxon>Pezizomycotina</taxon>
        <taxon>Eurotiomycetes</taxon>
        <taxon>Eurotiomycetidae</taxon>
        <taxon>Eurotiales</taxon>
        <taxon>Aspergillaceae</taxon>
        <taxon>Aspergillus</taxon>
        <taxon>Aspergillus subgen. Circumdati</taxon>
    </lineage>
</organism>
<accession>A0A395HK69</accession>
<evidence type="ECO:0000313" key="2">
    <source>
        <dbReference type="Proteomes" id="UP000248961"/>
    </source>
</evidence>
<proteinExistence type="predicted"/>
<gene>
    <name evidence="1" type="ORF">BO97DRAFT_230422</name>
</gene>
<protein>
    <submittedName>
        <fullName evidence="1">Uncharacterized protein</fullName>
    </submittedName>
</protein>
<name>A0A395HK69_ASPHC</name>
<dbReference type="Proteomes" id="UP000248961">
    <property type="component" value="Unassembled WGS sequence"/>
</dbReference>
<dbReference type="GeneID" id="37195007"/>
<sequence>MEDKPLYLKYSSLSILSQPHGLRKNQITSCIYSHYVCLYARMHVCMYVCTVQYCTQKASRFSFPLSSHTLTLEIVYIIYLPWELLLTMRPGVHGIAVNRGPRIQQHPSSLASSPTQAASYLEAVILFPRRPPEFPVIPLVFLLLDH</sequence>
<keyword evidence="2" id="KW-1185">Reference proteome</keyword>
<dbReference type="RefSeq" id="XP_025547160.1">
    <property type="nucleotide sequence ID" value="XM_025690718.1"/>
</dbReference>
<evidence type="ECO:0000313" key="1">
    <source>
        <dbReference type="EMBL" id="RAL08006.1"/>
    </source>
</evidence>
<dbReference type="VEuPathDB" id="FungiDB:BO97DRAFT_230422"/>
<dbReference type="AlphaFoldDB" id="A0A395HK69"/>
<reference evidence="1 2" key="1">
    <citation type="submission" date="2018-02" db="EMBL/GenBank/DDBJ databases">
        <title>The genomes of Aspergillus section Nigri reveals drivers in fungal speciation.</title>
        <authorList>
            <consortium name="DOE Joint Genome Institute"/>
            <person name="Vesth T.C."/>
            <person name="Nybo J."/>
            <person name="Theobald S."/>
            <person name="Brandl J."/>
            <person name="Frisvad J.C."/>
            <person name="Nielsen K.F."/>
            <person name="Lyhne E.K."/>
            <person name="Kogle M.E."/>
            <person name="Kuo A."/>
            <person name="Riley R."/>
            <person name="Clum A."/>
            <person name="Nolan M."/>
            <person name="Lipzen A."/>
            <person name="Salamov A."/>
            <person name="Henrissat B."/>
            <person name="Wiebenga A."/>
            <person name="De vries R.P."/>
            <person name="Grigoriev I.V."/>
            <person name="Mortensen U.H."/>
            <person name="Andersen M.R."/>
            <person name="Baker S.E."/>
        </authorList>
    </citation>
    <scope>NUCLEOTIDE SEQUENCE [LARGE SCALE GENOMIC DNA]</scope>
    <source>
        <strain evidence="1 2">CBS 101889</strain>
    </source>
</reference>